<feature type="region of interest" description="Disordered" evidence="1">
    <location>
        <begin position="96"/>
        <end position="175"/>
    </location>
</feature>
<gene>
    <name evidence="2" type="ORF">BJ508DRAFT_49759</name>
</gene>
<evidence type="ECO:0000313" key="2">
    <source>
        <dbReference type="EMBL" id="RPA73463.1"/>
    </source>
</evidence>
<name>A0A3N4HHG6_ASCIM</name>
<reference evidence="2 3" key="1">
    <citation type="journal article" date="2018" name="Nat. Ecol. Evol.">
        <title>Pezizomycetes genomes reveal the molecular basis of ectomycorrhizal truffle lifestyle.</title>
        <authorList>
            <person name="Murat C."/>
            <person name="Payen T."/>
            <person name="Noel B."/>
            <person name="Kuo A."/>
            <person name="Morin E."/>
            <person name="Chen J."/>
            <person name="Kohler A."/>
            <person name="Krizsan K."/>
            <person name="Balestrini R."/>
            <person name="Da Silva C."/>
            <person name="Montanini B."/>
            <person name="Hainaut M."/>
            <person name="Levati E."/>
            <person name="Barry K.W."/>
            <person name="Belfiori B."/>
            <person name="Cichocki N."/>
            <person name="Clum A."/>
            <person name="Dockter R.B."/>
            <person name="Fauchery L."/>
            <person name="Guy J."/>
            <person name="Iotti M."/>
            <person name="Le Tacon F."/>
            <person name="Lindquist E.A."/>
            <person name="Lipzen A."/>
            <person name="Malagnac F."/>
            <person name="Mello A."/>
            <person name="Molinier V."/>
            <person name="Miyauchi S."/>
            <person name="Poulain J."/>
            <person name="Riccioni C."/>
            <person name="Rubini A."/>
            <person name="Sitrit Y."/>
            <person name="Splivallo R."/>
            <person name="Traeger S."/>
            <person name="Wang M."/>
            <person name="Zifcakova L."/>
            <person name="Wipf D."/>
            <person name="Zambonelli A."/>
            <person name="Paolocci F."/>
            <person name="Nowrousian M."/>
            <person name="Ottonello S."/>
            <person name="Baldrian P."/>
            <person name="Spatafora J.W."/>
            <person name="Henrissat B."/>
            <person name="Nagy L.G."/>
            <person name="Aury J.M."/>
            <person name="Wincker P."/>
            <person name="Grigoriev I.V."/>
            <person name="Bonfante P."/>
            <person name="Martin F.M."/>
        </authorList>
    </citation>
    <scope>NUCLEOTIDE SEQUENCE [LARGE SCALE GENOMIC DNA]</scope>
    <source>
        <strain evidence="2 3">RN42</strain>
    </source>
</reference>
<dbReference type="Proteomes" id="UP000275078">
    <property type="component" value="Unassembled WGS sequence"/>
</dbReference>
<feature type="compositionally biased region" description="Low complexity" evidence="1">
    <location>
        <begin position="161"/>
        <end position="173"/>
    </location>
</feature>
<dbReference type="EMBL" id="ML119820">
    <property type="protein sequence ID" value="RPA73463.1"/>
    <property type="molecule type" value="Genomic_DNA"/>
</dbReference>
<accession>A0A3N4HHG6</accession>
<proteinExistence type="predicted"/>
<evidence type="ECO:0000256" key="1">
    <source>
        <dbReference type="SAM" id="MobiDB-lite"/>
    </source>
</evidence>
<dbReference type="AlphaFoldDB" id="A0A3N4HHG6"/>
<protein>
    <submittedName>
        <fullName evidence="2">Uncharacterized protein</fullName>
    </submittedName>
</protein>
<keyword evidence="3" id="KW-1185">Reference proteome</keyword>
<organism evidence="2 3">
    <name type="scientific">Ascobolus immersus RN42</name>
    <dbReference type="NCBI Taxonomy" id="1160509"/>
    <lineage>
        <taxon>Eukaryota</taxon>
        <taxon>Fungi</taxon>
        <taxon>Dikarya</taxon>
        <taxon>Ascomycota</taxon>
        <taxon>Pezizomycotina</taxon>
        <taxon>Pezizomycetes</taxon>
        <taxon>Pezizales</taxon>
        <taxon>Ascobolaceae</taxon>
        <taxon>Ascobolus</taxon>
    </lineage>
</organism>
<evidence type="ECO:0000313" key="3">
    <source>
        <dbReference type="Proteomes" id="UP000275078"/>
    </source>
</evidence>
<sequence>MKGFDPSRTSCGQCKLDFPTADARRNHMWTVHHKTANLAFEIAGADHQAQIIHLTIERSSDLSFRCPIRGCSYRAYKHWDFVNHSCSPLHKPLVLSTRNSQKPKPEVKGTEGVKSSLPADRKRKKGDVDFNANPVLFAGPTSSSTRPEGSLPFPLSAPKISTSESSATSPPSEVKNPYKYHVPLRRLPKPAFQLPPRAASATSTAITQTLPSTFSAATVNIVSGQATSWERLFGQSIRERSMRR</sequence>